<sequence>MRILFIENRYKTFFFEKIAIELLKKDHEIFWLIQNKDFAPTMKKAKIFNIPYPKNNFVNRGEKQIEYIEEAIVSDRQVSFFKKKGIEYFYYYNSKIKEILDEVKPNIVFGEATAFHELLTIGNCKEQNILFLNPVTCRYPVGRFSFYKYDTLDPFSGSGEILEREEAIEIIDVIVNKTIRPDYMKNIAKSKREKSLDKIKKIASYYKGDKYNIPNPFIKLNLEKEKKRNIEKWDLSSYSRVEKDSKFAILYPLQMQPEANLDVWGRKYKDQSKLIRSISETIPDDAILFIKPNPKSNYELNKDLLRVVSNCKNIRALHHSVSMEHAFNNSDLIITVTGTVAIESVLANKPVVTLVETINNEAKNCKFINSLEHLNEIIKRVRNNKFEEIDLDEKIDFINKINKTSFKGLLTDPYTNVNVISDRNTEKVINAFEKVLSEI</sequence>
<accession>A0A162CSC0</accession>
<dbReference type="EMBL" id="LQRT01000005">
    <property type="protein sequence ID" value="KZS41444.1"/>
    <property type="molecule type" value="Genomic_DNA"/>
</dbReference>
<dbReference type="InterPro" id="IPR007833">
    <property type="entry name" value="Capsule_polysaccharide_synth"/>
</dbReference>
<dbReference type="Proteomes" id="UP000076715">
    <property type="component" value="Unassembled WGS sequence"/>
</dbReference>
<dbReference type="Gene3D" id="3.40.50.12580">
    <property type="match status" value="1"/>
</dbReference>
<comment type="caution">
    <text evidence="1">The sequence shown here is derived from an EMBL/GenBank/DDBJ whole genome shotgun (WGS) entry which is preliminary data.</text>
</comment>
<dbReference type="AlphaFoldDB" id="A0A162CSC0"/>
<reference evidence="1 2" key="1">
    <citation type="submission" date="2016-01" db="EMBL/GenBank/DDBJ databases">
        <title>The draft genome sequence of Aquimarina sp. RZW4-3-2.</title>
        <authorList>
            <person name="Wang Y."/>
        </authorList>
    </citation>
    <scope>NUCLEOTIDE SEQUENCE [LARGE SCALE GENOMIC DNA]</scope>
    <source>
        <strain evidence="1 2">RZW4-3-2</strain>
    </source>
</reference>
<protein>
    <recommendedName>
        <fullName evidence="3">Capsule polysaccharide biosynthesis protein</fullName>
    </recommendedName>
</protein>
<dbReference type="GO" id="GO:0000271">
    <property type="term" value="P:polysaccharide biosynthetic process"/>
    <property type="evidence" value="ECO:0007669"/>
    <property type="project" value="InterPro"/>
</dbReference>
<dbReference type="Pfam" id="PF05159">
    <property type="entry name" value="Capsule_synth"/>
    <property type="match status" value="1"/>
</dbReference>
<dbReference type="SUPFAM" id="SSF53756">
    <property type="entry name" value="UDP-Glycosyltransferase/glycogen phosphorylase"/>
    <property type="match status" value="1"/>
</dbReference>
<evidence type="ECO:0000313" key="2">
    <source>
        <dbReference type="Proteomes" id="UP000076715"/>
    </source>
</evidence>
<dbReference type="GO" id="GO:0015774">
    <property type="term" value="P:polysaccharide transport"/>
    <property type="evidence" value="ECO:0007669"/>
    <property type="project" value="InterPro"/>
</dbReference>
<proteinExistence type="predicted"/>
<name>A0A162CSC0_9FLAO</name>
<evidence type="ECO:0000313" key="1">
    <source>
        <dbReference type="EMBL" id="KZS41444.1"/>
    </source>
</evidence>
<keyword evidence="2" id="KW-1185">Reference proteome</keyword>
<evidence type="ECO:0008006" key="3">
    <source>
        <dbReference type="Google" id="ProtNLM"/>
    </source>
</evidence>
<dbReference type="STRING" id="1642818.AWE51_22335"/>
<dbReference type="InterPro" id="IPR043148">
    <property type="entry name" value="TagF_C"/>
</dbReference>
<organism evidence="1 2">
    <name type="scientific">Aquimarina aggregata</name>
    <dbReference type="NCBI Taxonomy" id="1642818"/>
    <lineage>
        <taxon>Bacteria</taxon>
        <taxon>Pseudomonadati</taxon>
        <taxon>Bacteroidota</taxon>
        <taxon>Flavobacteriia</taxon>
        <taxon>Flavobacteriales</taxon>
        <taxon>Flavobacteriaceae</taxon>
        <taxon>Aquimarina</taxon>
    </lineage>
</organism>
<gene>
    <name evidence="1" type="ORF">AWE51_22335</name>
</gene>